<evidence type="ECO:0000313" key="3">
    <source>
        <dbReference type="Proteomes" id="UP001201980"/>
    </source>
</evidence>
<feature type="compositionally biased region" description="Acidic residues" evidence="1">
    <location>
        <begin position="21"/>
        <end position="33"/>
    </location>
</feature>
<evidence type="ECO:0000313" key="2">
    <source>
        <dbReference type="EMBL" id="KAJ2895253.1"/>
    </source>
</evidence>
<feature type="compositionally biased region" description="Polar residues" evidence="1">
    <location>
        <begin position="1"/>
        <end position="15"/>
    </location>
</feature>
<comment type="caution">
    <text evidence="2">The sequence shown here is derived from an EMBL/GenBank/DDBJ whole genome shotgun (WGS) entry which is preliminary data.</text>
</comment>
<reference evidence="2" key="1">
    <citation type="submission" date="2022-07" db="EMBL/GenBank/DDBJ databases">
        <title>Draft genome sequence of Zalerion maritima ATCC 34329, a (micro)plastics degrading marine fungus.</title>
        <authorList>
            <person name="Paco A."/>
            <person name="Goncalves M.F.M."/>
            <person name="Rocha-Santos T.A.P."/>
            <person name="Alves A."/>
        </authorList>
    </citation>
    <scope>NUCLEOTIDE SEQUENCE</scope>
    <source>
        <strain evidence="2">ATCC 34329</strain>
    </source>
</reference>
<protein>
    <submittedName>
        <fullName evidence="2">Uncharacterized protein</fullName>
    </submittedName>
</protein>
<feature type="region of interest" description="Disordered" evidence="1">
    <location>
        <begin position="97"/>
        <end position="129"/>
    </location>
</feature>
<sequence length="129" mass="14343">MTTTTSNEEVISSHNTTTTEFCEEEPTEYPEDSYIDTTACGDEDITGLPKKSFWPNATETLTSGSMTSSTEGAPVITYISTVMYTMTSCWLEDMEEPAHTHEYSSPESIYSPDYGTNIDEDNENEGSWS</sequence>
<evidence type="ECO:0000256" key="1">
    <source>
        <dbReference type="SAM" id="MobiDB-lite"/>
    </source>
</evidence>
<accession>A0AAD5RJN3</accession>
<proteinExistence type="predicted"/>
<organism evidence="2 3">
    <name type="scientific">Zalerion maritima</name>
    <dbReference type="NCBI Taxonomy" id="339359"/>
    <lineage>
        <taxon>Eukaryota</taxon>
        <taxon>Fungi</taxon>
        <taxon>Dikarya</taxon>
        <taxon>Ascomycota</taxon>
        <taxon>Pezizomycotina</taxon>
        <taxon>Sordariomycetes</taxon>
        <taxon>Lulworthiomycetidae</taxon>
        <taxon>Lulworthiales</taxon>
        <taxon>Lulworthiaceae</taxon>
        <taxon>Zalerion</taxon>
    </lineage>
</organism>
<dbReference type="EMBL" id="JAKWBI020000416">
    <property type="protein sequence ID" value="KAJ2895253.1"/>
    <property type="molecule type" value="Genomic_DNA"/>
</dbReference>
<name>A0AAD5RJN3_9PEZI</name>
<gene>
    <name evidence="2" type="ORF">MKZ38_006753</name>
</gene>
<feature type="region of interest" description="Disordered" evidence="1">
    <location>
        <begin position="1"/>
        <end position="33"/>
    </location>
</feature>
<feature type="compositionally biased region" description="Acidic residues" evidence="1">
    <location>
        <begin position="118"/>
        <end position="129"/>
    </location>
</feature>
<dbReference type="AlphaFoldDB" id="A0AAD5RJN3"/>
<keyword evidence="3" id="KW-1185">Reference proteome</keyword>
<dbReference type="Proteomes" id="UP001201980">
    <property type="component" value="Unassembled WGS sequence"/>
</dbReference>